<accession>A0A1X7TRU2</accession>
<protein>
    <submittedName>
        <fullName evidence="1">Uncharacterized protein</fullName>
    </submittedName>
</protein>
<dbReference type="EnsemblMetazoa" id="Aqu2.1.17705_001">
    <property type="protein sequence ID" value="Aqu2.1.17705_001"/>
    <property type="gene ID" value="Aqu2.1.17705"/>
</dbReference>
<organism evidence="1">
    <name type="scientific">Amphimedon queenslandica</name>
    <name type="common">Sponge</name>
    <dbReference type="NCBI Taxonomy" id="400682"/>
    <lineage>
        <taxon>Eukaryota</taxon>
        <taxon>Metazoa</taxon>
        <taxon>Porifera</taxon>
        <taxon>Demospongiae</taxon>
        <taxon>Heteroscleromorpha</taxon>
        <taxon>Haplosclerida</taxon>
        <taxon>Niphatidae</taxon>
        <taxon>Amphimedon</taxon>
    </lineage>
</organism>
<dbReference type="InParanoid" id="A0A1X7TRU2"/>
<sequence>MKHFESFGQKRHLIKEIDDELCHHTDSSGWNVMVYPLTDDQNLELEWSKKVVEHDSLIAPNGAGINENLTFTDRDTFDQFWEWLSPN</sequence>
<evidence type="ECO:0000313" key="1">
    <source>
        <dbReference type="EnsemblMetazoa" id="Aqu2.1.17705_001"/>
    </source>
</evidence>
<name>A0A1X7TRU2_AMPQE</name>
<reference evidence="1" key="1">
    <citation type="submission" date="2017-05" db="UniProtKB">
        <authorList>
            <consortium name="EnsemblMetazoa"/>
        </authorList>
    </citation>
    <scope>IDENTIFICATION</scope>
</reference>
<dbReference type="AlphaFoldDB" id="A0A1X7TRU2"/>
<proteinExistence type="predicted"/>